<organism evidence="3 4">
    <name type="scientific">Actinacidiphila oryziradicis</name>
    <dbReference type="NCBI Taxonomy" id="2571141"/>
    <lineage>
        <taxon>Bacteria</taxon>
        <taxon>Bacillati</taxon>
        <taxon>Actinomycetota</taxon>
        <taxon>Actinomycetes</taxon>
        <taxon>Kitasatosporales</taxon>
        <taxon>Streptomycetaceae</taxon>
        <taxon>Actinacidiphila</taxon>
    </lineage>
</organism>
<dbReference type="InterPro" id="IPR052746">
    <property type="entry name" value="MlaB_ABC_Transporter"/>
</dbReference>
<accession>A0A4U0RWQ0</accession>
<dbReference type="Pfam" id="PF13466">
    <property type="entry name" value="STAS_2"/>
    <property type="match status" value="1"/>
</dbReference>
<dbReference type="AlphaFoldDB" id="A0A4U0RWQ0"/>
<comment type="caution">
    <text evidence="3">The sequence shown here is derived from an EMBL/GenBank/DDBJ whole genome shotgun (WGS) entry which is preliminary data.</text>
</comment>
<dbReference type="InterPro" id="IPR002645">
    <property type="entry name" value="STAS_dom"/>
</dbReference>
<gene>
    <name evidence="3" type="ORF">FCI23_43770</name>
</gene>
<dbReference type="PANTHER" id="PTHR35849">
    <property type="entry name" value="BLR2341 PROTEIN"/>
    <property type="match status" value="1"/>
</dbReference>
<dbReference type="Proteomes" id="UP000305778">
    <property type="component" value="Unassembled WGS sequence"/>
</dbReference>
<evidence type="ECO:0000259" key="2">
    <source>
        <dbReference type="PROSITE" id="PS50801"/>
    </source>
</evidence>
<protein>
    <submittedName>
        <fullName evidence="3">STAS domain-containing protein</fullName>
    </submittedName>
</protein>
<name>A0A4U0RWQ0_9ACTN</name>
<dbReference type="EMBL" id="SUMC01000092">
    <property type="protein sequence ID" value="TJZ99986.1"/>
    <property type="molecule type" value="Genomic_DNA"/>
</dbReference>
<feature type="compositionally biased region" description="Basic and acidic residues" evidence="1">
    <location>
        <begin position="8"/>
        <end position="18"/>
    </location>
</feature>
<evidence type="ECO:0000256" key="1">
    <source>
        <dbReference type="SAM" id="MobiDB-lite"/>
    </source>
</evidence>
<dbReference type="PANTHER" id="PTHR35849:SF2">
    <property type="entry name" value="BLR2341 PROTEIN"/>
    <property type="match status" value="1"/>
</dbReference>
<feature type="domain" description="STAS" evidence="2">
    <location>
        <begin position="88"/>
        <end position="173"/>
    </location>
</feature>
<dbReference type="OrthoDB" id="4332823at2"/>
<evidence type="ECO:0000313" key="3">
    <source>
        <dbReference type="EMBL" id="TJZ99986.1"/>
    </source>
</evidence>
<dbReference type="InterPro" id="IPR058548">
    <property type="entry name" value="MlaB-like_STAS"/>
</dbReference>
<dbReference type="CDD" id="cd07043">
    <property type="entry name" value="STAS_anti-anti-sigma_factors"/>
    <property type="match status" value="1"/>
</dbReference>
<keyword evidence="4" id="KW-1185">Reference proteome</keyword>
<proteinExistence type="predicted"/>
<dbReference type="SUPFAM" id="SSF52091">
    <property type="entry name" value="SpoIIaa-like"/>
    <property type="match status" value="1"/>
</dbReference>
<reference evidence="3 4" key="1">
    <citation type="submission" date="2019-04" db="EMBL/GenBank/DDBJ databases">
        <title>Streptomyces oryziradicis sp. nov., a novel actinomycete isolated from rhizosphere soil of rice (Oryza sativa L.).</title>
        <authorList>
            <person name="Li C."/>
        </authorList>
    </citation>
    <scope>NUCLEOTIDE SEQUENCE [LARGE SCALE GENOMIC DNA]</scope>
    <source>
        <strain evidence="3 4">NEAU-C40</strain>
    </source>
</reference>
<dbReference type="PROSITE" id="PS50801">
    <property type="entry name" value="STAS"/>
    <property type="match status" value="1"/>
</dbReference>
<sequence>MAASCCDRGPRTQDRQHGGDVPGLECGHRAQQPPQGPAQHTQVVDRASGQAFPGYATHPSVPAIASGAPVSETIHVTVHATGPDSCRVTVAGELDVATAADVRNALLAAVTTHQHVAVDFSGLTFCDCAGLGALLSAARAARASGADLHLRAVPRALARLLRLSHTGGAFTIE</sequence>
<dbReference type="Gene3D" id="3.30.750.24">
    <property type="entry name" value="STAS domain"/>
    <property type="match status" value="1"/>
</dbReference>
<feature type="region of interest" description="Disordered" evidence="1">
    <location>
        <begin position="1"/>
        <end position="40"/>
    </location>
</feature>
<dbReference type="InterPro" id="IPR036513">
    <property type="entry name" value="STAS_dom_sf"/>
</dbReference>
<evidence type="ECO:0000313" key="4">
    <source>
        <dbReference type="Proteomes" id="UP000305778"/>
    </source>
</evidence>